<dbReference type="EMBL" id="DXET01000215">
    <property type="protein sequence ID" value="HIX82190.1"/>
    <property type="molecule type" value="Genomic_DNA"/>
</dbReference>
<protein>
    <submittedName>
        <fullName evidence="1">Uncharacterized protein</fullName>
    </submittedName>
</protein>
<comment type="caution">
    <text evidence="1">The sequence shown here is derived from an EMBL/GenBank/DDBJ whole genome shotgun (WGS) entry which is preliminary data.</text>
</comment>
<dbReference type="Proteomes" id="UP000886724">
    <property type="component" value="Unassembled WGS sequence"/>
</dbReference>
<reference evidence="1" key="2">
    <citation type="submission" date="2021-04" db="EMBL/GenBank/DDBJ databases">
        <authorList>
            <person name="Gilroy R."/>
        </authorList>
    </citation>
    <scope>NUCLEOTIDE SEQUENCE</scope>
    <source>
        <strain evidence="1">ChiGjej1B1-14440</strain>
    </source>
</reference>
<reference evidence="1" key="1">
    <citation type="journal article" date="2021" name="PeerJ">
        <title>Extensive microbial diversity within the chicken gut microbiome revealed by metagenomics and culture.</title>
        <authorList>
            <person name="Gilroy R."/>
            <person name="Ravi A."/>
            <person name="Getino M."/>
            <person name="Pursley I."/>
            <person name="Horton D.L."/>
            <person name="Alikhan N.F."/>
            <person name="Baker D."/>
            <person name="Gharbi K."/>
            <person name="Hall N."/>
            <person name="Watson M."/>
            <person name="Adriaenssens E.M."/>
            <person name="Foster-Nyarko E."/>
            <person name="Jarju S."/>
            <person name="Secka A."/>
            <person name="Antonio M."/>
            <person name="Oren A."/>
            <person name="Chaudhuri R.R."/>
            <person name="La Ragione R."/>
            <person name="Hildebrand F."/>
            <person name="Pallen M.J."/>
        </authorList>
    </citation>
    <scope>NUCLEOTIDE SEQUENCE</scope>
    <source>
        <strain evidence="1">ChiGjej1B1-14440</strain>
    </source>
</reference>
<dbReference type="AlphaFoldDB" id="A0A9D1XQK2"/>
<evidence type="ECO:0000313" key="1">
    <source>
        <dbReference type="EMBL" id="HIX82190.1"/>
    </source>
</evidence>
<feature type="non-terminal residue" evidence="1">
    <location>
        <position position="1"/>
    </location>
</feature>
<accession>A0A9D1XQK2</accession>
<gene>
    <name evidence="1" type="ORF">H9980_09520</name>
</gene>
<proteinExistence type="predicted"/>
<name>A0A9D1XQK2_9FIRM</name>
<sequence>QVKIFNKQMIKPAIRILIKQLTKYAYDLNCDDGFVLVANREYFKRIKTDFWFVVGYQRVNINGEFLTDINEAVMVHSEYSPLEKIELWEKMRF</sequence>
<evidence type="ECO:0000313" key="2">
    <source>
        <dbReference type="Proteomes" id="UP000886724"/>
    </source>
</evidence>
<organism evidence="1 2">
    <name type="scientific">Candidatus Erysipelatoclostridium merdavium</name>
    <dbReference type="NCBI Taxonomy" id="2838566"/>
    <lineage>
        <taxon>Bacteria</taxon>
        <taxon>Bacillati</taxon>
        <taxon>Bacillota</taxon>
        <taxon>Erysipelotrichia</taxon>
        <taxon>Erysipelotrichales</taxon>
        <taxon>Erysipelotrichales incertae sedis</taxon>
    </lineage>
</organism>